<name>A0ABT4GXV0_PAEAL</name>
<protein>
    <submittedName>
        <fullName evidence="1">Uncharacterized protein</fullName>
    </submittedName>
</protein>
<reference evidence="1 2" key="1">
    <citation type="submission" date="2022-05" db="EMBL/GenBank/DDBJ databases">
        <title>Genome Sequencing of Bee-Associated Microbes.</title>
        <authorList>
            <person name="Dunlap C."/>
        </authorList>
    </citation>
    <scope>NUCLEOTIDE SEQUENCE [LARGE SCALE GENOMIC DNA]</scope>
    <source>
        <strain evidence="1 2">NRRL B-04010</strain>
    </source>
</reference>
<organism evidence="1 2">
    <name type="scientific">Paenibacillus alvei</name>
    <name type="common">Bacillus alvei</name>
    <dbReference type="NCBI Taxonomy" id="44250"/>
    <lineage>
        <taxon>Bacteria</taxon>
        <taxon>Bacillati</taxon>
        <taxon>Bacillota</taxon>
        <taxon>Bacilli</taxon>
        <taxon>Bacillales</taxon>
        <taxon>Paenibacillaceae</taxon>
        <taxon>Paenibacillus</taxon>
    </lineage>
</organism>
<gene>
    <name evidence="1" type="ORF">M5X12_11710</name>
</gene>
<dbReference type="RefSeq" id="WP_268594167.1">
    <property type="nucleotide sequence ID" value="NZ_JAMDNK010000031.1"/>
</dbReference>
<comment type="caution">
    <text evidence="1">The sequence shown here is derived from an EMBL/GenBank/DDBJ whole genome shotgun (WGS) entry which is preliminary data.</text>
</comment>
<proteinExistence type="predicted"/>
<keyword evidence="2" id="KW-1185">Reference proteome</keyword>
<accession>A0ABT4GXV0</accession>
<dbReference type="Proteomes" id="UP001527181">
    <property type="component" value="Unassembled WGS sequence"/>
</dbReference>
<evidence type="ECO:0000313" key="2">
    <source>
        <dbReference type="Proteomes" id="UP001527181"/>
    </source>
</evidence>
<evidence type="ECO:0000313" key="1">
    <source>
        <dbReference type="EMBL" id="MCY9761241.1"/>
    </source>
</evidence>
<dbReference type="EMBL" id="JAMDNP010000021">
    <property type="protein sequence ID" value="MCY9761241.1"/>
    <property type="molecule type" value="Genomic_DNA"/>
</dbReference>
<sequence length="164" mass="19185">MMDAGLKAWAEIVRHVYPDLPILRDRSRWMAGDFERPSVFIETDLVSDRVHTPQADRIIEDVGLVFHFDKERLTEEDEGEPIPFDLTPFFTYLRQKRFCVASKRFGIMMVIEPPQLRPKADQVEVTCRYSYLLHVPKLLVNDDGSPIERINNFYISHNGEEFNA</sequence>